<accession>A0A934SUX6</accession>
<comment type="caution">
    <text evidence="2">The sequence shown here is derived from an EMBL/GenBank/DDBJ whole genome shotgun (WGS) entry which is preliminary data.</text>
</comment>
<dbReference type="EMBL" id="JAEPES010000004">
    <property type="protein sequence ID" value="MBK4348494.1"/>
    <property type="molecule type" value="Genomic_DNA"/>
</dbReference>
<evidence type="ECO:0000256" key="1">
    <source>
        <dbReference type="SAM" id="MobiDB-lite"/>
    </source>
</evidence>
<organism evidence="2 3">
    <name type="scientific">Lacisediminihabitans changchengi</name>
    <dbReference type="NCBI Taxonomy" id="2787634"/>
    <lineage>
        <taxon>Bacteria</taxon>
        <taxon>Bacillati</taxon>
        <taxon>Actinomycetota</taxon>
        <taxon>Actinomycetes</taxon>
        <taxon>Micrococcales</taxon>
        <taxon>Microbacteriaceae</taxon>
        <taxon>Lacisediminihabitans</taxon>
    </lineage>
</organism>
<proteinExistence type="predicted"/>
<evidence type="ECO:0000313" key="2">
    <source>
        <dbReference type="EMBL" id="MBK4348494.1"/>
    </source>
</evidence>
<keyword evidence="3" id="KW-1185">Reference proteome</keyword>
<name>A0A934SUX6_9MICO</name>
<feature type="region of interest" description="Disordered" evidence="1">
    <location>
        <begin position="48"/>
        <end position="70"/>
    </location>
</feature>
<evidence type="ECO:0008006" key="4">
    <source>
        <dbReference type="Google" id="ProtNLM"/>
    </source>
</evidence>
<evidence type="ECO:0000313" key="3">
    <source>
        <dbReference type="Proteomes" id="UP000636458"/>
    </source>
</evidence>
<dbReference type="AlphaFoldDB" id="A0A934SUX6"/>
<gene>
    <name evidence="2" type="ORF">IV501_12695</name>
</gene>
<reference evidence="2" key="1">
    <citation type="submission" date="2021-01" db="EMBL/GenBank/DDBJ databases">
        <title>Lacisediminihabitans sp. nov. strain G11-30, isolated from Antarctic Soil.</title>
        <authorList>
            <person name="Li J."/>
        </authorList>
    </citation>
    <scope>NUCLEOTIDE SEQUENCE</scope>
    <source>
        <strain evidence="2">G11-30</strain>
    </source>
</reference>
<protein>
    <recommendedName>
        <fullName evidence="4">YtxH domain-containing protein</fullName>
    </recommendedName>
</protein>
<dbReference type="RefSeq" id="WP_200556690.1">
    <property type="nucleotide sequence ID" value="NZ_JAEPES010000004.1"/>
</dbReference>
<dbReference type="Proteomes" id="UP000636458">
    <property type="component" value="Unassembled WGS sequence"/>
</dbReference>
<sequence>MRPKLIVIALIAFAAYVLGARAGHDRYEEIKHAATKYWNDPEVKKARKKAKKLRDKARKAASKQAHRLYS</sequence>